<dbReference type="Pfam" id="PF00005">
    <property type="entry name" value="ABC_tran"/>
    <property type="match status" value="1"/>
</dbReference>
<dbReference type="PANTHER" id="PTHR42734:SF5">
    <property type="entry name" value="IRON TRANSPORT SYSTEM ATP-BINDING PROTEIN HI_0361-RELATED"/>
    <property type="match status" value="1"/>
</dbReference>
<evidence type="ECO:0000313" key="10">
    <source>
        <dbReference type="Proteomes" id="UP000244755"/>
    </source>
</evidence>
<dbReference type="InterPro" id="IPR027417">
    <property type="entry name" value="P-loop_NTPase"/>
</dbReference>
<keyword evidence="2" id="KW-0813">Transport</keyword>
<evidence type="ECO:0000313" key="9">
    <source>
        <dbReference type="EMBL" id="AWB21139.1"/>
    </source>
</evidence>
<name>A0A2R4WHX6_9HYPH</name>
<evidence type="ECO:0000259" key="8">
    <source>
        <dbReference type="PROSITE" id="PS50893"/>
    </source>
</evidence>
<keyword evidence="10" id="KW-1185">Reference proteome</keyword>
<sequence>MGDGVTAPLHPSAPGGALVLRGLTLGYARHPAVHHLDGTIPPGSLTAVVGPNGAGKSTLLKGIMGEIAPLEGEVARAGLARQDIAYLPQAAEIDRAFPIGVFDLVAMGLWRRVGPWRSLMPHRAAVAAALAAVGLTGFERRPIGTLSGGQLRRALFARVLLQDARVILLDEPFAAIDARTTDELLALVHGWHAEGRTVVAVLHDLDQVARHFPSTLLLAREAVAWGATREVLTTDNLRRARRLCEAWDEDAPVCRAAAHASRHDPAPHDHGQGSHDHGQGSHDHGQGSHDHGQGSHDHGQGSHDHGQGSHDHGRGSHDHTHGHAA</sequence>
<keyword evidence="3" id="KW-0547">Nucleotide-binding</keyword>
<feature type="domain" description="ABC transporter" evidence="8">
    <location>
        <begin position="18"/>
        <end position="245"/>
    </location>
</feature>
<dbReference type="PANTHER" id="PTHR42734">
    <property type="entry name" value="METAL TRANSPORT SYSTEM ATP-BINDING PROTEIN TM_0124-RELATED"/>
    <property type="match status" value="1"/>
</dbReference>
<dbReference type="SMART" id="SM00382">
    <property type="entry name" value="AAA"/>
    <property type="match status" value="1"/>
</dbReference>
<dbReference type="InterPro" id="IPR003439">
    <property type="entry name" value="ABC_transporter-like_ATP-bd"/>
</dbReference>
<dbReference type="InterPro" id="IPR047748">
    <property type="entry name" value="AztA-like"/>
</dbReference>
<keyword evidence="5" id="KW-0864">Zinc transport</keyword>
<dbReference type="PROSITE" id="PS50893">
    <property type="entry name" value="ABC_TRANSPORTER_2"/>
    <property type="match status" value="1"/>
</dbReference>
<keyword evidence="4" id="KW-0067">ATP-binding</keyword>
<dbReference type="InterPro" id="IPR050153">
    <property type="entry name" value="Metal_Ion_Import_ABC"/>
</dbReference>
<organism evidence="9 10">
    <name type="scientific">Methylobacterium currus</name>
    <dbReference type="NCBI Taxonomy" id="2051553"/>
    <lineage>
        <taxon>Bacteria</taxon>
        <taxon>Pseudomonadati</taxon>
        <taxon>Pseudomonadota</taxon>
        <taxon>Alphaproteobacteria</taxon>
        <taxon>Hyphomicrobiales</taxon>
        <taxon>Methylobacteriaceae</taxon>
        <taxon>Methylobacterium</taxon>
    </lineage>
</organism>
<keyword evidence="6" id="KW-0406">Ion transport</keyword>
<dbReference type="CDD" id="cd03235">
    <property type="entry name" value="ABC_Metallic_Cations"/>
    <property type="match status" value="1"/>
</dbReference>
<evidence type="ECO:0000256" key="7">
    <source>
        <dbReference type="SAM" id="MobiDB-lite"/>
    </source>
</evidence>
<reference evidence="9 10" key="1">
    <citation type="submission" date="2018-04" db="EMBL/GenBank/DDBJ databases">
        <title>Methylobacterium sp. PR1016A genome.</title>
        <authorList>
            <person name="Park W."/>
        </authorList>
    </citation>
    <scope>NUCLEOTIDE SEQUENCE [LARGE SCALE GENOMIC DNA]</scope>
    <source>
        <strain evidence="9 10">PR1016A</strain>
    </source>
</reference>
<dbReference type="Proteomes" id="UP000244755">
    <property type="component" value="Chromosome 1"/>
</dbReference>
<accession>A0A2R4WHX6</accession>
<keyword evidence="5" id="KW-0862">Zinc</keyword>
<dbReference type="GO" id="GO:0006829">
    <property type="term" value="P:zinc ion transport"/>
    <property type="evidence" value="ECO:0007669"/>
    <property type="project" value="UniProtKB-KW"/>
</dbReference>
<dbReference type="NCBIfam" id="NF040873">
    <property type="entry name" value="AztA"/>
    <property type="match status" value="1"/>
</dbReference>
<evidence type="ECO:0000256" key="3">
    <source>
        <dbReference type="ARBA" id="ARBA00022741"/>
    </source>
</evidence>
<evidence type="ECO:0000256" key="4">
    <source>
        <dbReference type="ARBA" id="ARBA00022840"/>
    </source>
</evidence>
<dbReference type="GO" id="GO:0016887">
    <property type="term" value="F:ATP hydrolysis activity"/>
    <property type="evidence" value="ECO:0007669"/>
    <property type="project" value="InterPro"/>
</dbReference>
<evidence type="ECO:0000256" key="5">
    <source>
        <dbReference type="ARBA" id="ARBA00022906"/>
    </source>
</evidence>
<feature type="compositionally biased region" description="Basic and acidic residues" evidence="7">
    <location>
        <begin position="261"/>
        <end position="325"/>
    </location>
</feature>
<gene>
    <name evidence="9" type="ORF">DA075_09655</name>
</gene>
<dbReference type="SUPFAM" id="SSF52540">
    <property type="entry name" value="P-loop containing nucleoside triphosphate hydrolases"/>
    <property type="match status" value="1"/>
</dbReference>
<evidence type="ECO:0000256" key="1">
    <source>
        <dbReference type="ARBA" id="ARBA00005417"/>
    </source>
</evidence>
<dbReference type="PROSITE" id="PS00211">
    <property type="entry name" value="ABC_TRANSPORTER_1"/>
    <property type="match status" value="1"/>
</dbReference>
<evidence type="ECO:0000256" key="6">
    <source>
        <dbReference type="ARBA" id="ARBA00023065"/>
    </source>
</evidence>
<proteinExistence type="inferred from homology"/>
<dbReference type="OrthoDB" id="9806726at2"/>
<dbReference type="InterPro" id="IPR017871">
    <property type="entry name" value="ABC_transporter-like_CS"/>
</dbReference>
<dbReference type="AlphaFoldDB" id="A0A2R4WHX6"/>
<feature type="region of interest" description="Disordered" evidence="7">
    <location>
        <begin position="256"/>
        <end position="325"/>
    </location>
</feature>
<dbReference type="GO" id="GO:0005524">
    <property type="term" value="F:ATP binding"/>
    <property type="evidence" value="ECO:0007669"/>
    <property type="project" value="UniProtKB-KW"/>
</dbReference>
<evidence type="ECO:0000256" key="2">
    <source>
        <dbReference type="ARBA" id="ARBA00022448"/>
    </source>
</evidence>
<dbReference type="Gene3D" id="3.40.50.300">
    <property type="entry name" value="P-loop containing nucleotide triphosphate hydrolases"/>
    <property type="match status" value="1"/>
</dbReference>
<dbReference type="EMBL" id="CP028843">
    <property type="protein sequence ID" value="AWB21139.1"/>
    <property type="molecule type" value="Genomic_DNA"/>
</dbReference>
<comment type="similarity">
    <text evidence="1">Belongs to the ABC transporter superfamily.</text>
</comment>
<protein>
    <submittedName>
        <fullName evidence="9">ABC transporter</fullName>
    </submittedName>
</protein>
<dbReference type="KEGG" id="mee:DA075_09655"/>
<dbReference type="InterPro" id="IPR003593">
    <property type="entry name" value="AAA+_ATPase"/>
</dbReference>